<evidence type="ECO:0000313" key="3">
    <source>
        <dbReference type="EMBL" id="PKC02510.1"/>
    </source>
</evidence>
<feature type="region of interest" description="Disordered" evidence="2">
    <location>
        <begin position="1"/>
        <end position="153"/>
    </location>
</feature>
<name>A0A2N0P6M8_9GLOM</name>
<proteinExistence type="predicted"/>
<dbReference type="EMBL" id="LLXJ01001371">
    <property type="protein sequence ID" value="PKC02510.1"/>
    <property type="molecule type" value="Genomic_DNA"/>
</dbReference>
<keyword evidence="1" id="KW-0175">Coiled coil</keyword>
<evidence type="ECO:0000256" key="2">
    <source>
        <dbReference type="SAM" id="MobiDB-lite"/>
    </source>
</evidence>
<feature type="compositionally biased region" description="Acidic residues" evidence="2">
    <location>
        <begin position="82"/>
        <end position="95"/>
    </location>
</feature>
<gene>
    <name evidence="3" type="ORF">RhiirA5_402373</name>
</gene>
<evidence type="ECO:0008006" key="5">
    <source>
        <dbReference type="Google" id="ProtNLM"/>
    </source>
</evidence>
<evidence type="ECO:0000313" key="4">
    <source>
        <dbReference type="Proteomes" id="UP000232722"/>
    </source>
</evidence>
<feature type="compositionally biased region" description="Basic and acidic residues" evidence="2">
    <location>
        <begin position="65"/>
        <end position="81"/>
    </location>
</feature>
<dbReference type="VEuPathDB" id="FungiDB:FUN_000453"/>
<dbReference type="AlphaFoldDB" id="A0A2N0P6M8"/>
<feature type="compositionally biased region" description="Basic residues" evidence="2">
    <location>
        <begin position="137"/>
        <end position="146"/>
    </location>
</feature>
<feature type="compositionally biased region" description="Acidic residues" evidence="2">
    <location>
        <begin position="23"/>
        <end position="40"/>
    </location>
</feature>
<dbReference type="Proteomes" id="UP000232722">
    <property type="component" value="Unassembled WGS sequence"/>
</dbReference>
<dbReference type="VEuPathDB" id="FungiDB:RhiirA1_498447"/>
<organism evidence="3 4">
    <name type="scientific">Rhizophagus irregularis</name>
    <dbReference type="NCBI Taxonomy" id="588596"/>
    <lineage>
        <taxon>Eukaryota</taxon>
        <taxon>Fungi</taxon>
        <taxon>Fungi incertae sedis</taxon>
        <taxon>Mucoromycota</taxon>
        <taxon>Glomeromycotina</taxon>
        <taxon>Glomeromycetes</taxon>
        <taxon>Glomerales</taxon>
        <taxon>Glomeraceae</taxon>
        <taxon>Rhizophagus</taxon>
    </lineage>
</organism>
<reference evidence="3 4" key="1">
    <citation type="submission" date="2016-04" db="EMBL/GenBank/DDBJ databases">
        <title>Genome analyses suggest a sexual origin of heterokaryosis in a supposedly ancient asexual fungus.</title>
        <authorList>
            <person name="Ropars J."/>
            <person name="Sedzielewska K."/>
            <person name="Noel J."/>
            <person name="Charron P."/>
            <person name="Farinelli L."/>
            <person name="Marton T."/>
            <person name="Kruger M."/>
            <person name="Pelin A."/>
            <person name="Brachmann A."/>
            <person name="Corradi N."/>
        </authorList>
    </citation>
    <scope>NUCLEOTIDE SEQUENCE [LARGE SCALE GENOMIC DNA]</scope>
    <source>
        <strain evidence="3 4">A5</strain>
    </source>
</reference>
<accession>A0A2N0P6M8</accession>
<evidence type="ECO:0000256" key="1">
    <source>
        <dbReference type="SAM" id="Coils"/>
    </source>
</evidence>
<dbReference type="VEuPathDB" id="FungiDB:RhiirFUN_011499"/>
<feature type="compositionally biased region" description="Acidic residues" evidence="2">
    <location>
        <begin position="106"/>
        <end position="126"/>
    </location>
</feature>
<reference evidence="3 4" key="2">
    <citation type="submission" date="2017-09" db="EMBL/GenBank/DDBJ databases">
        <title>Extensive intraspecific genome diversity in a model arbuscular mycorrhizal fungus.</title>
        <authorList>
            <person name="Chen E.C."/>
            <person name="Morin E."/>
            <person name="Beaudet D."/>
            <person name="Noel J."/>
            <person name="Ndikumana S."/>
            <person name="Charron P."/>
            <person name="St-Onge C."/>
            <person name="Giorgi J."/>
            <person name="Grigoriev I.V."/>
            <person name="Roux C."/>
            <person name="Martin F.M."/>
            <person name="Corradi N."/>
        </authorList>
    </citation>
    <scope>NUCLEOTIDE SEQUENCE [LARGE SCALE GENOMIC DNA]</scope>
    <source>
        <strain evidence="3 4">A5</strain>
    </source>
</reference>
<comment type="caution">
    <text evidence="3">The sequence shown here is derived from an EMBL/GenBank/DDBJ whole genome shotgun (WGS) entry which is preliminary data.</text>
</comment>
<protein>
    <recommendedName>
        <fullName evidence="5">Tesmin/TSO1-like CXC domain-containing protein</fullName>
    </recommendedName>
</protein>
<sequence>MEHLFKDENCIDEEQLLENINVEQEDTSLDFEEENDENEDNNSNSIHDKHQNKNRNTKSLNKNSKNKESDHYNNDLNKDSDIFNEDSDDSNEDSDDFNKDSNNLNEDSDDLNEDSDDFDENSEDFSDLNSNFDKNKNIKKQPKPKRVSNVDSSTLFQLKPPQINNITWEEINASWEGMFGYSNKLRLGVMKRDILACLRDLKVMRKTNSFDNILLNIWEKKFNKWLDELDNVQNSETNGASTSSTSHKETISFHDYIRDDAKMNNKKYRDDMKILMEKKVKKKDIFKADKGKLGRSHLPCKILKVKPKGFYNLGCFAGTLNVNYKGNCLESTELTSMAELTNIPNKVVTVTEAVRLQSNANSVKCKCPNTNCSTMKCACKKLNLSCNIRCHPGKTCHNPSL</sequence>
<feature type="coiled-coil region" evidence="1">
    <location>
        <begin position="215"/>
        <end position="278"/>
    </location>
</feature>